<dbReference type="EMBL" id="CP043026">
    <property type="protein sequence ID" value="QEH61526.1"/>
    <property type="molecule type" value="Genomic_DNA"/>
</dbReference>
<keyword evidence="1" id="KW-1133">Transmembrane helix</keyword>
<evidence type="ECO:0000313" key="3">
    <source>
        <dbReference type="Proteomes" id="UP000323144"/>
    </source>
</evidence>
<dbReference type="KEGG" id="schi:SCHIN_v1c03290"/>
<dbReference type="AlphaFoldDB" id="A0A5B9Y4C6"/>
<dbReference type="Proteomes" id="UP000323144">
    <property type="component" value="Chromosome"/>
</dbReference>
<proteinExistence type="predicted"/>
<name>A0A5B9Y4C6_9MOLU</name>
<keyword evidence="1" id="KW-0812">Transmembrane</keyword>
<keyword evidence="1" id="KW-0472">Membrane</keyword>
<keyword evidence="3" id="KW-1185">Reference proteome</keyword>
<evidence type="ECO:0000256" key="1">
    <source>
        <dbReference type="SAM" id="Phobius"/>
    </source>
</evidence>
<organism evidence="2 3">
    <name type="scientific">Spiroplasma chinense</name>
    <dbReference type="NCBI Taxonomy" id="216932"/>
    <lineage>
        <taxon>Bacteria</taxon>
        <taxon>Bacillati</taxon>
        <taxon>Mycoplasmatota</taxon>
        <taxon>Mollicutes</taxon>
        <taxon>Entomoplasmatales</taxon>
        <taxon>Spiroplasmataceae</taxon>
        <taxon>Spiroplasma</taxon>
    </lineage>
</organism>
<feature type="transmembrane region" description="Helical" evidence="1">
    <location>
        <begin position="49"/>
        <end position="72"/>
    </location>
</feature>
<feature type="transmembrane region" description="Helical" evidence="1">
    <location>
        <begin position="16"/>
        <end position="42"/>
    </location>
</feature>
<protein>
    <submittedName>
        <fullName evidence="2">Uncharacterized protein</fullName>
    </submittedName>
</protein>
<evidence type="ECO:0000313" key="2">
    <source>
        <dbReference type="EMBL" id="QEH61526.1"/>
    </source>
</evidence>
<accession>A0A5B9Y4C6</accession>
<dbReference type="RefSeq" id="WP_166507918.1">
    <property type="nucleotide sequence ID" value="NZ_CP043026.1"/>
</dbReference>
<feature type="transmembrane region" description="Helical" evidence="1">
    <location>
        <begin position="92"/>
        <end position="110"/>
    </location>
</feature>
<reference evidence="2 3" key="1">
    <citation type="submission" date="2019-08" db="EMBL/GenBank/DDBJ databases">
        <title>Complete genome sequence of Spiroplasma chinense CCH (DSM 19755).</title>
        <authorList>
            <person name="Shen H.-Y."/>
            <person name="Lin Y.-C."/>
            <person name="Chou L."/>
            <person name="Kuo C.-H."/>
        </authorList>
    </citation>
    <scope>NUCLEOTIDE SEQUENCE [LARGE SCALE GENOMIC DNA]</scope>
    <source>
        <strain evidence="2 3">CCH</strain>
    </source>
</reference>
<gene>
    <name evidence="2" type="ORF">SCHIN_v1c03290</name>
</gene>
<sequence>MNNSEWYVNSFRFNKFYKLCILISFLASISLISLIFLQLFLFKGTNSNVLIYIMLGFLVLSELFGLVSRYFYFRIIKFKSKPCSKIVVFSKIAFLIPVINYVFWIFIVSIKQRQLMNKYVDLNRNRIYKSIIKNYK</sequence>